<dbReference type="EMBL" id="CACVAS010000105">
    <property type="protein sequence ID" value="CAA6817183.1"/>
    <property type="molecule type" value="Genomic_DNA"/>
</dbReference>
<organism evidence="1">
    <name type="scientific">uncultured Sulfurovum sp</name>
    <dbReference type="NCBI Taxonomy" id="269237"/>
    <lineage>
        <taxon>Bacteria</taxon>
        <taxon>Pseudomonadati</taxon>
        <taxon>Campylobacterota</taxon>
        <taxon>Epsilonproteobacteria</taxon>
        <taxon>Campylobacterales</taxon>
        <taxon>Sulfurovaceae</taxon>
        <taxon>Sulfurovum</taxon>
        <taxon>environmental samples</taxon>
    </lineage>
</organism>
<proteinExistence type="predicted"/>
<name>A0A6S6TN14_9BACT</name>
<protein>
    <submittedName>
        <fullName evidence="1">Uncharacterized protein</fullName>
    </submittedName>
</protein>
<sequence length="50" mass="5691">MALTIKDKKVVYVAPPKKLTVAEKKILEETPVNHKLIEKATSRKYKIVQA</sequence>
<gene>
    <name evidence="1" type="ORF">HELGO_WM4540</name>
</gene>
<dbReference type="AlphaFoldDB" id="A0A6S6TN14"/>
<reference evidence="1" key="1">
    <citation type="submission" date="2020-01" db="EMBL/GenBank/DDBJ databases">
        <authorList>
            <person name="Meier V. D."/>
            <person name="Meier V D."/>
        </authorList>
    </citation>
    <scope>NUCLEOTIDE SEQUENCE</scope>
    <source>
        <strain evidence="1">HLG_WM_MAG_01</strain>
    </source>
</reference>
<accession>A0A6S6TN14</accession>
<evidence type="ECO:0000313" key="1">
    <source>
        <dbReference type="EMBL" id="CAA6817183.1"/>
    </source>
</evidence>